<dbReference type="RefSeq" id="WP_127186956.1">
    <property type="nucleotide sequence ID" value="NZ_RZNJ01000001.1"/>
</dbReference>
<protein>
    <submittedName>
        <fullName evidence="1">Uncharacterized protein</fullName>
    </submittedName>
</protein>
<keyword evidence="2" id="KW-1185">Reference proteome</keyword>
<dbReference type="Proteomes" id="UP000281547">
    <property type="component" value="Unassembled WGS sequence"/>
</dbReference>
<comment type="caution">
    <text evidence="1">The sequence shown here is derived from an EMBL/GenBank/DDBJ whole genome shotgun (WGS) entry which is preliminary data.</text>
</comment>
<name>A0A433XL78_9HYPH</name>
<evidence type="ECO:0000313" key="2">
    <source>
        <dbReference type="Proteomes" id="UP000281547"/>
    </source>
</evidence>
<evidence type="ECO:0000313" key="1">
    <source>
        <dbReference type="EMBL" id="RUT34836.1"/>
    </source>
</evidence>
<proteinExistence type="predicted"/>
<organism evidence="1 2">
    <name type="scientific">Arsenicitalea aurantiaca</name>
    <dbReference type="NCBI Taxonomy" id="1783274"/>
    <lineage>
        <taxon>Bacteria</taxon>
        <taxon>Pseudomonadati</taxon>
        <taxon>Pseudomonadota</taxon>
        <taxon>Alphaproteobacteria</taxon>
        <taxon>Hyphomicrobiales</taxon>
        <taxon>Devosiaceae</taxon>
        <taxon>Arsenicitalea</taxon>
    </lineage>
</organism>
<dbReference type="EMBL" id="RZNJ01000001">
    <property type="protein sequence ID" value="RUT34836.1"/>
    <property type="molecule type" value="Genomic_DNA"/>
</dbReference>
<sequence length="137" mass="14675">MAVLVWGLLGAGGALAEFPREGVPEVPNGVPAPFVGAWQIGFPEGEGMINGEPIVVCGDPVRLRADGDTHIIYASPTGQETRFELMAFSGRTSWLPEGGESTLAVFTGPDSFFTYTVDLMTGRARWDDPRVFTRCPG</sequence>
<accession>A0A433XL78</accession>
<reference evidence="1 2" key="1">
    <citation type="journal article" date="2016" name="Int. J. Syst. Evol. Microbiol.">
        <title>Arsenicitalea aurantiaca gen. nov., sp. nov., a new member of the family Hyphomicrobiaceae, isolated from high-arsenic sediment.</title>
        <authorList>
            <person name="Mu Y."/>
            <person name="Zhou L."/>
            <person name="Zeng X.C."/>
            <person name="Liu L."/>
            <person name="Pan Y."/>
            <person name="Chen X."/>
            <person name="Wang J."/>
            <person name="Li S."/>
            <person name="Li W.J."/>
            <person name="Wang Y."/>
        </authorList>
    </citation>
    <scope>NUCLEOTIDE SEQUENCE [LARGE SCALE GENOMIC DNA]</scope>
    <source>
        <strain evidence="1 2">42-50</strain>
    </source>
</reference>
<gene>
    <name evidence="1" type="ORF">EMQ25_02435</name>
</gene>
<dbReference type="OrthoDB" id="7950874at2"/>
<dbReference type="AlphaFoldDB" id="A0A433XL78"/>